<dbReference type="SMART" id="SM00285">
    <property type="entry name" value="PBD"/>
    <property type="match status" value="1"/>
</dbReference>
<proteinExistence type="predicted"/>
<feature type="domain" description="CRIB" evidence="2">
    <location>
        <begin position="29"/>
        <end position="42"/>
    </location>
</feature>
<evidence type="ECO:0000256" key="1">
    <source>
        <dbReference type="SAM" id="MobiDB-lite"/>
    </source>
</evidence>
<feature type="compositionally biased region" description="Polar residues" evidence="1">
    <location>
        <begin position="229"/>
        <end position="244"/>
    </location>
</feature>
<dbReference type="Pfam" id="PF00786">
    <property type="entry name" value="PBD"/>
    <property type="match status" value="1"/>
</dbReference>
<feature type="compositionally biased region" description="Low complexity" evidence="1">
    <location>
        <begin position="193"/>
        <end position="220"/>
    </location>
</feature>
<dbReference type="OrthoDB" id="4206278at2759"/>
<dbReference type="InterPro" id="IPR000095">
    <property type="entry name" value="CRIB_dom"/>
</dbReference>
<dbReference type="PANTHER" id="PTHR46325">
    <property type="entry name" value="CRIB DOMAIN-CONTAINING PROTEIN RIC8"/>
    <property type="match status" value="1"/>
</dbReference>
<name>A0A1S4D9B1_TOBAC</name>
<feature type="region of interest" description="Disordered" evidence="1">
    <location>
        <begin position="75"/>
        <end position="244"/>
    </location>
</feature>
<sequence>MSTKVKGLLKGLRYISQIFDEEKEKEMQIGFPTDVKHVAHIGWDGPSTDNPSWVIILFQLRNRVGIQMKEFNGPGQFQSAPLVPPGDHKENPEIKWVSEDSNRRSRNANSSSAGDQSEQPPKSSRRHSSKENGGTDSPKRESSKSRRHRRKDSTDGSKHGRQNQLDSAAGSESPARDLPDIPKKSRRKKSKESVPGGSAAGSRSSKSKGTSSSSTAPPSDHGSRPDQGSEASIQDSRNSESIIS</sequence>
<gene>
    <name evidence="3" type="primary">LOC107827371</name>
</gene>
<dbReference type="PROSITE" id="PS50108">
    <property type="entry name" value="CRIB"/>
    <property type="match status" value="1"/>
</dbReference>
<protein>
    <submittedName>
        <fullName evidence="3">CRIB domain-containing protein RIC7-like isoform X1</fullName>
    </submittedName>
</protein>
<reference evidence="3" key="1">
    <citation type="submission" date="2025-08" db="UniProtKB">
        <authorList>
            <consortium name="RefSeq"/>
        </authorList>
    </citation>
    <scope>IDENTIFICATION</scope>
</reference>
<feature type="compositionally biased region" description="Basic and acidic residues" evidence="1">
    <location>
        <begin position="86"/>
        <end position="103"/>
    </location>
</feature>
<dbReference type="Gene3D" id="3.90.810.10">
    <property type="entry name" value="CRIB domain"/>
    <property type="match status" value="1"/>
</dbReference>
<dbReference type="KEGG" id="nta:107827371"/>
<dbReference type="STRING" id="4097.A0A1S4D9B1"/>
<dbReference type="RefSeq" id="XP_016509971.1">
    <property type="nucleotide sequence ID" value="XM_016654485.1"/>
</dbReference>
<dbReference type="InterPro" id="IPR036936">
    <property type="entry name" value="CRIB_dom_sf"/>
</dbReference>
<evidence type="ECO:0000313" key="3">
    <source>
        <dbReference type="RefSeq" id="XP_016509971.1"/>
    </source>
</evidence>
<dbReference type="AlphaFoldDB" id="A0A1S4D9B1"/>
<organism evidence="3">
    <name type="scientific">Nicotiana tabacum</name>
    <name type="common">Common tobacco</name>
    <dbReference type="NCBI Taxonomy" id="4097"/>
    <lineage>
        <taxon>Eukaryota</taxon>
        <taxon>Viridiplantae</taxon>
        <taxon>Streptophyta</taxon>
        <taxon>Embryophyta</taxon>
        <taxon>Tracheophyta</taxon>
        <taxon>Spermatophyta</taxon>
        <taxon>Magnoliopsida</taxon>
        <taxon>eudicotyledons</taxon>
        <taxon>Gunneridae</taxon>
        <taxon>Pentapetalae</taxon>
        <taxon>asterids</taxon>
        <taxon>lamiids</taxon>
        <taxon>Solanales</taxon>
        <taxon>Solanaceae</taxon>
        <taxon>Nicotianoideae</taxon>
        <taxon>Nicotianeae</taxon>
        <taxon>Nicotiana</taxon>
    </lineage>
</organism>
<dbReference type="PaxDb" id="4097-A0A1S4D9B1"/>
<dbReference type="PANTHER" id="PTHR46325:SF46">
    <property type="entry name" value="CRIB DOMAIN-CONTAINING PROTEIN RIC7-LIKE ISOFORM X1"/>
    <property type="match status" value="1"/>
</dbReference>
<feature type="compositionally biased region" description="Basic and acidic residues" evidence="1">
    <location>
        <begin position="174"/>
        <end position="183"/>
    </location>
</feature>
<evidence type="ECO:0000259" key="2">
    <source>
        <dbReference type="PROSITE" id="PS50108"/>
    </source>
</evidence>
<accession>A0A1S4D9B1</accession>
<dbReference type="CDD" id="cd00132">
    <property type="entry name" value="CRIB"/>
    <property type="match status" value="1"/>
</dbReference>